<sequence>MVLNDGILRNPNTKIDAVNEINQVIGADLAIEKITTVLGGVITIVGKIYLK</sequence>
<evidence type="ECO:0000313" key="1">
    <source>
        <dbReference type="EMBL" id="QTW05531.1"/>
    </source>
</evidence>
<name>A0A8B0LS75_9VIRU</name>
<organism evidence="1">
    <name type="scientific">uncultured archaeal virus</name>
    <dbReference type="NCBI Taxonomy" id="1960247"/>
    <lineage>
        <taxon>Viruses</taxon>
        <taxon>environmental samples</taxon>
    </lineage>
</organism>
<reference evidence="1" key="1">
    <citation type="submission" date="2021-01" db="EMBL/GenBank/DDBJ databases">
        <title>Lytic archaeal viruses infect abundant primary producers in Earth s crust.</title>
        <authorList>
            <person name="Rahlff J."/>
            <person name="Turzynski V."/>
            <person name="Esser S.P."/>
            <person name="Monsees I."/>
            <person name="Bornemann T.L.V."/>
            <person name="Figueroa-Gonzalez P.A."/>
            <person name="Schulz F."/>
            <person name="Woyke T."/>
            <person name="Klingl A."/>
            <person name="Moraru C."/>
            <person name="Probst A.J."/>
        </authorList>
    </citation>
    <scope>NUCLEOTIDE SEQUENCE</scope>
</reference>
<proteinExistence type="predicted"/>
<accession>A0A8B0LS75</accession>
<dbReference type="EMBL" id="MW522971">
    <property type="protein sequence ID" value="QTW05531.1"/>
    <property type="molecule type" value="Genomic_DNA"/>
</dbReference>
<protein>
    <submittedName>
        <fullName evidence="1">Uncharacterized protein</fullName>
    </submittedName>
</protein>